<accession>A0A328C8Q6</accession>
<organism evidence="1 2">
    <name type="scientific">Lujinxingia litoralis</name>
    <dbReference type="NCBI Taxonomy" id="2211119"/>
    <lineage>
        <taxon>Bacteria</taxon>
        <taxon>Deltaproteobacteria</taxon>
        <taxon>Bradymonadales</taxon>
        <taxon>Lujinxingiaceae</taxon>
        <taxon>Lujinxingia</taxon>
    </lineage>
</organism>
<proteinExistence type="predicted"/>
<dbReference type="OrthoDB" id="5509373at2"/>
<evidence type="ECO:0000313" key="2">
    <source>
        <dbReference type="Proteomes" id="UP000249169"/>
    </source>
</evidence>
<evidence type="ECO:0000313" key="1">
    <source>
        <dbReference type="EMBL" id="RAL24825.1"/>
    </source>
</evidence>
<dbReference type="Proteomes" id="UP000249169">
    <property type="component" value="Unassembled WGS sequence"/>
</dbReference>
<protein>
    <submittedName>
        <fullName evidence="1">Uncharacterized protein</fullName>
    </submittedName>
</protein>
<name>A0A328C8Q6_9DELT</name>
<reference evidence="1 2" key="1">
    <citation type="submission" date="2018-05" db="EMBL/GenBank/DDBJ databases">
        <title>Lujinxingia marina gen. nov. sp. nov., a new facultative anaerobic member of the class Deltaproteobacteria, and proposal of Lujinxingaceae fam. nov.</title>
        <authorList>
            <person name="Li C.-M."/>
        </authorList>
    </citation>
    <scope>NUCLEOTIDE SEQUENCE [LARGE SCALE GENOMIC DNA]</scope>
    <source>
        <strain evidence="1 2">B210</strain>
    </source>
</reference>
<comment type="caution">
    <text evidence="1">The sequence shown here is derived from an EMBL/GenBank/DDBJ whole genome shotgun (WGS) entry which is preliminary data.</text>
</comment>
<dbReference type="RefSeq" id="WP_111727997.1">
    <property type="nucleotide sequence ID" value="NZ_QHKO01000001.1"/>
</dbReference>
<dbReference type="AlphaFoldDB" id="A0A328C8Q6"/>
<dbReference type="EMBL" id="QHKO01000001">
    <property type="protein sequence ID" value="RAL24825.1"/>
    <property type="molecule type" value="Genomic_DNA"/>
</dbReference>
<gene>
    <name evidence="1" type="ORF">DL240_01030</name>
</gene>
<sequence length="143" mass="15997">MDTLEILSKAQELGGEQRREAMMKTIIKARQLGCDATPGGGKVGGFNIRYGSLKYAVMDLNTKGEVFLHIKPHPNKDLSDDLRARANTFVSGLEGVQIKNAPINHYGQIEGAIEDVPEEAIDKFLHFAVETIREQYYRPHLED</sequence>
<keyword evidence="2" id="KW-1185">Reference proteome</keyword>